<evidence type="ECO:0000313" key="13">
    <source>
        <dbReference type="Proteomes" id="UP001328107"/>
    </source>
</evidence>
<evidence type="ECO:0000256" key="4">
    <source>
        <dbReference type="ARBA" id="ARBA00022833"/>
    </source>
</evidence>
<dbReference type="Pfam" id="PF08240">
    <property type="entry name" value="ADH_N"/>
    <property type="match status" value="1"/>
</dbReference>
<dbReference type="GO" id="GO:0003939">
    <property type="term" value="F:L-iditol 2-dehydrogenase (NAD+) activity"/>
    <property type="evidence" value="ECO:0007669"/>
    <property type="project" value="TreeGrafter"/>
</dbReference>
<evidence type="ECO:0000256" key="3">
    <source>
        <dbReference type="ARBA" id="ARBA00022723"/>
    </source>
</evidence>
<evidence type="ECO:0000259" key="10">
    <source>
        <dbReference type="Pfam" id="PF00107"/>
    </source>
</evidence>
<dbReference type="PROSITE" id="PS00059">
    <property type="entry name" value="ADH_ZINC"/>
    <property type="match status" value="1"/>
</dbReference>
<dbReference type="InterPro" id="IPR013154">
    <property type="entry name" value="ADH-like_N"/>
</dbReference>
<name>A0AAN4ZCB9_9BILA</name>
<feature type="non-terminal residue" evidence="12">
    <location>
        <position position="369"/>
    </location>
</feature>
<protein>
    <recommendedName>
        <fullName evidence="7">Sorbitol dehydrogenase</fullName>
    </recommendedName>
    <alternativeName>
        <fullName evidence="8">Polyol dehydrogenase</fullName>
    </alternativeName>
</protein>
<dbReference type="FunFam" id="3.40.50.720:FF:000068">
    <property type="entry name" value="Sorbitol dehydrogenase"/>
    <property type="match status" value="1"/>
</dbReference>
<proteinExistence type="inferred from homology"/>
<dbReference type="InterPro" id="IPR045306">
    <property type="entry name" value="SDH-like"/>
</dbReference>
<dbReference type="Gene3D" id="3.40.50.720">
    <property type="entry name" value="NAD(P)-binding Rossmann-like Domain"/>
    <property type="match status" value="1"/>
</dbReference>
<dbReference type="GO" id="GO:0008270">
    <property type="term" value="F:zinc ion binding"/>
    <property type="evidence" value="ECO:0007669"/>
    <property type="project" value="InterPro"/>
</dbReference>
<feature type="domain" description="Alcohol dehydrogenase-like N-terminal" evidence="11">
    <location>
        <begin position="48"/>
        <end position="160"/>
    </location>
</feature>
<comment type="similarity">
    <text evidence="2 9">Belongs to the zinc-containing alcohol dehydrogenase family.</text>
</comment>
<dbReference type="CDD" id="cd05285">
    <property type="entry name" value="sorbitol_DH"/>
    <property type="match status" value="1"/>
</dbReference>
<accession>A0AAN4ZCB9</accession>
<keyword evidence="6" id="KW-0520">NAD</keyword>
<keyword evidence="5" id="KW-0560">Oxidoreductase</keyword>
<dbReference type="SUPFAM" id="SSF50129">
    <property type="entry name" value="GroES-like"/>
    <property type="match status" value="1"/>
</dbReference>
<dbReference type="InterPro" id="IPR036291">
    <property type="entry name" value="NAD(P)-bd_dom_sf"/>
</dbReference>
<evidence type="ECO:0000256" key="8">
    <source>
        <dbReference type="ARBA" id="ARBA00032485"/>
    </source>
</evidence>
<dbReference type="Proteomes" id="UP001328107">
    <property type="component" value="Unassembled WGS sequence"/>
</dbReference>
<dbReference type="InterPro" id="IPR002328">
    <property type="entry name" value="ADH_Zn_CS"/>
</dbReference>
<keyword evidence="13" id="KW-1185">Reference proteome</keyword>
<dbReference type="Pfam" id="PF00107">
    <property type="entry name" value="ADH_zinc_N"/>
    <property type="match status" value="1"/>
</dbReference>
<reference evidence="13" key="1">
    <citation type="submission" date="2022-10" db="EMBL/GenBank/DDBJ databases">
        <title>Genome assembly of Pristionchus species.</title>
        <authorList>
            <person name="Yoshida K."/>
            <person name="Sommer R.J."/>
        </authorList>
    </citation>
    <scope>NUCLEOTIDE SEQUENCE [LARGE SCALE GENOMIC DNA]</scope>
    <source>
        <strain evidence="13">RS5460</strain>
    </source>
</reference>
<keyword evidence="3 9" id="KW-0479">Metal-binding</keyword>
<dbReference type="EMBL" id="BTRK01000002">
    <property type="protein sequence ID" value="GMR37359.1"/>
    <property type="molecule type" value="Genomic_DNA"/>
</dbReference>
<comment type="cofactor">
    <cofactor evidence="1 9">
        <name>Zn(2+)</name>
        <dbReference type="ChEBI" id="CHEBI:29105"/>
    </cofactor>
</comment>
<keyword evidence="4 9" id="KW-0862">Zinc</keyword>
<feature type="domain" description="Alcohol dehydrogenase-like C-terminal" evidence="10">
    <location>
        <begin position="199"/>
        <end position="328"/>
    </location>
</feature>
<dbReference type="Gene3D" id="3.90.180.10">
    <property type="entry name" value="Medium-chain alcohol dehydrogenases, catalytic domain"/>
    <property type="match status" value="1"/>
</dbReference>
<evidence type="ECO:0000256" key="6">
    <source>
        <dbReference type="ARBA" id="ARBA00023027"/>
    </source>
</evidence>
<sequence length="369" mass="39308">PLLLDLHSISSFFIATLDSPLEMDNLSAVLYGKDDLRMEQREIPVAKKGELLIRVHTVAICGSDVHYLRHGAIGSFIVNAPMVVGHETSGTVEGVGEGVDGFAPGDRVAMEPGIPCRMCSQCKSGSYNLCPEMRFFATPPVHGTLTRFVSHPADFCFKLPPSVSYEEGALLEPLSVGVYACKRAGITVGQKVFVLGAGPVGLLSALVALSHGVSSVVITDIDEGRLALAKECGVHHAVNVKGLSPAEAREKVLAALGQEPDASIECTGVGPSIETAITTTRSGGVAILVGMASARCDLPILAAACREVDLRGIFRYRNCYPTALELVASKRIDLSKLTSAHYSLEQTREAFERSQKADVVKVFIRCDDS</sequence>
<evidence type="ECO:0000256" key="2">
    <source>
        <dbReference type="ARBA" id="ARBA00008072"/>
    </source>
</evidence>
<evidence type="ECO:0000313" key="12">
    <source>
        <dbReference type="EMBL" id="GMR37359.1"/>
    </source>
</evidence>
<organism evidence="12 13">
    <name type="scientific">Pristionchus mayeri</name>
    <dbReference type="NCBI Taxonomy" id="1317129"/>
    <lineage>
        <taxon>Eukaryota</taxon>
        <taxon>Metazoa</taxon>
        <taxon>Ecdysozoa</taxon>
        <taxon>Nematoda</taxon>
        <taxon>Chromadorea</taxon>
        <taxon>Rhabditida</taxon>
        <taxon>Rhabditina</taxon>
        <taxon>Diplogasteromorpha</taxon>
        <taxon>Diplogasteroidea</taxon>
        <taxon>Neodiplogasteridae</taxon>
        <taxon>Pristionchus</taxon>
    </lineage>
</organism>
<evidence type="ECO:0000256" key="9">
    <source>
        <dbReference type="RuleBase" id="RU361277"/>
    </source>
</evidence>
<dbReference type="SUPFAM" id="SSF51735">
    <property type="entry name" value="NAD(P)-binding Rossmann-fold domains"/>
    <property type="match status" value="1"/>
</dbReference>
<dbReference type="InterPro" id="IPR011032">
    <property type="entry name" value="GroES-like_sf"/>
</dbReference>
<gene>
    <name evidence="12" type="ORF">PMAYCL1PPCAC_07554</name>
</gene>
<feature type="non-terminal residue" evidence="12">
    <location>
        <position position="1"/>
    </location>
</feature>
<evidence type="ECO:0000256" key="7">
    <source>
        <dbReference type="ARBA" id="ARBA00026132"/>
    </source>
</evidence>
<dbReference type="PANTHER" id="PTHR43161">
    <property type="entry name" value="SORBITOL DEHYDROGENASE"/>
    <property type="match status" value="1"/>
</dbReference>
<comment type="caution">
    <text evidence="12">The sequence shown here is derived from an EMBL/GenBank/DDBJ whole genome shotgun (WGS) entry which is preliminary data.</text>
</comment>
<dbReference type="AlphaFoldDB" id="A0AAN4ZCB9"/>
<evidence type="ECO:0000256" key="5">
    <source>
        <dbReference type="ARBA" id="ARBA00023002"/>
    </source>
</evidence>
<dbReference type="PANTHER" id="PTHR43161:SF9">
    <property type="entry name" value="SORBITOL DEHYDROGENASE"/>
    <property type="match status" value="1"/>
</dbReference>
<dbReference type="InterPro" id="IPR013149">
    <property type="entry name" value="ADH-like_C"/>
</dbReference>
<evidence type="ECO:0000256" key="1">
    <source>
        <dbReference type="ARBA" id="ARBA00001947"/>
    </source>
</evidence>
<evidence type="ECO:0000259" key="11">
    <source>
        <dbReference type="Pfam" id="PF08240"/>
    </source>
</evidence>
<dbReference type="GO" id="GO:0006062">
    <property type="term" value="P:sorbitol catabolic process"/>
    <property type="evidence" value="ECO:0007669"/>
    <property type="project" value="TreeGrafter"/>
</dbReference>